<dbReference type="WBParaSite" id="JU765_v2.g14674.t1">
    <property type="protein sequence ID" value="JU765_v2.g14674.t1"/>
    <property type="gene ID" value="JU765_v2.g14674"/>
</dbReference>
<name>A0AC34QBR7_9BILA</name>
<proteinExistence type="predicted"/>
<sequence>MAIMNCWLKCSDDEKNGRRLSTKSTDFKYIQQIQKLLEKQQEFEEKRNNGQVFVKNEVSNDRFNDDFLCPPSPRPSSRASSPGRPRSRTSTNPQTQEKLARLKLELEQYKIDHSIHIRPPVDDAVLATRRRTWGGLQDEESSEEEAVYDDVEGVAAPERSKSPKFVPIQLPPNVSDAAVQTSATLERKFPENKKIFMTSFETTV</sequence>
<protein>
    <submittedName>
        <fullName evidence="2">Uncharacterized protein</fullName>
    </submittedName>
</protein>
<reference evidence="2" key="1">
    <citation type="submission" date="2022-11" db="UniProtKB">
        <authorList>
            <consortium name="WormBaseParasite"/>
        </authorList>
    </citation>
    <scope>IDENTIFICATION</scope>
</reference>
<dbReference type="Proteomes" id="UP000887576">
    <property type="component" value="Unplaced"/>
</dbReference>
<accession>A0AC34QBR7</accession>
<evidence type="ECO:0000313" key="2">
    <source>
        <dbReference type="WBParaSite" id="JU765_v2.g14674.t1"/>
    </source>
</evidence>
<evidence type="ECO:0000313" key="1">
    <source>
        <dbReference type="Proteomes" id="UP000887576"/>
    </source>
</evidence>
<organism evidence="1 2">
    <name type="scientific">Panagrolaimus sp. JU765</name>
    <dbReference type="NCBI Taxonomy" id="591449"/>
    <lineage>
        <taxon>Eukaryota</taxon>
        <taxon>Metazoa</taxon>
        <taxon>Ecdysozoa</taxon>
        <taxon>Nematoda</taxon>
        <taxon>Chromadorea</taxon>
        <taxon>Rhabditida</taxon>
        <taxon>Tylenchina</taxon>
        <taxon>Panagrolaimomorpha</taxon>
        <taxon>Panagrolaimoidea</taxon>
        <taxon>Panagrolaimidae</taxon>
        <taxon>Panagrolaimus</taxon>
    </lineage>
</organism>